<keyword evidence="12 16" id="KW-0460">Magnesium</keyword>
<dbReference type="InterPro" id="IPR015795">
    <property type="entry name" value="Pyrv_Knase_C"/>
</dbReference>
<gene>
    <name evidence="19" type="ORF">GSUB_00070</name>
</gene>
<evidence type="ECO:0000256" key="3">
    <source>
        <dbReference type="ARBA" id="ARBA00004997"/>
    </source>
</evidence>
<proteinExistence type="inferred from homology"/>
<dbReference type="NCBIfam" id="NF004978">
    <property type="entry name" value="PRK06354.1"/>
    <property type="match status" value="1"/>
</dbReference>
<keyword evidence="8" id="KW-0479">Metal-binding</keyword>
<keyword evidence="10 16" id="KW-0418">Kinase</keyword>
<dbReference type="GO" id="GO:0030955">
    <property type="term" value="F:potassium ion binding"/>
    <property type="evidence" value="ECO:0007669"/>
    <property type="project" value="UniProtKB-UniRule"/>
</dbReference>
<evidence type="ECO:0000256" key="1">
    <source>
        <dbReference type="ARBA" id="ARBA00001946"/>
    </source>
</evidence>
<evidence type="ECO:0000256" key="14">
    <source>
        <dbReference type="ARBA" id="ARBA00023317"/>
    </source>
</evidence>
<evidence type="ECO:0000313" key="20">
    <source>
        <dbReference type="Proteomes" id="UP000035036"/>
    </source>
</evidence>
<evidence type="ECO:0000256" key="4">
    <source>
        <dbReference type="ARBA" id="ARBA00008663"/>
    </source>
</evidence>
<dbReference type="SUPFAM" id="SSF50800">
    <property type="entry name" value="PK beta-barrel domain-like"/>
    <property type="match status" value="1"/>
</dbReference>
<feature type="domain" description="Pyruvate kinase C-terminal" evidence="18">
    <location>
        <begin position="358"/>
        <end position="471"/>
    </location>
</feature>
<keyword evidence="14 19" id="KW-0670">Pyruvate</keyword>
<dbReference type="HOGENOM" id="CLU_015439_0_2_7"/>
<comment type="pathway">
    <text evidence="3 16">Carbohydrate degradation; glycolysis; pyruvate from D-glyceraldehyde 3-phosphate: step 5/5.</text>
</comment>
<comment type="similarity">
    <text evidence="4 16">Belongs to the pyruvate kinase family.</text>
</comment>
<comment type="cofactor">
    <cofactor evidence="1">
        <name>Mg(2+)</name>
        <dbReference type="ChEBI" id="CHEBI:18420"/>
    </cofactor>
</comment>
<dbReference type="FunFam" id="2.40.33.10:FF:000001">
    <property type="entry name" value="Pyruvate kinase"/>
    <property type="match status" value="1"/>
</dbReference>
<dbReference type="InterPro" id="IPR001697">
    <property type="entry name" value="Pyr_Knase"/>
</dbReference>
<evidence type="ECO:0000256" key="2">
    <source>
        <dbReference type="ARBA" id="ARBA00001958"/>
    </source>
</evidence>
<keyword evidence="13 16" id="KW-0324">Glycolysis</keyword>
<keyword evidence="9" id="KW-0547">Nucleotide-binding</keyword>
<evidence type="ECO:0000256" key="6">
    <source>
        <dbReference type="ARBA" id="ARBA00018587"/>
    </source>
</evidence>
<dbReference type="InterPro" id="IPR036918">
    <property type="entry name" value="Pyrv_Knase_C_sf"/>
</dbReference>
<dbReference type="InterPro" id="IPR015793">
    <property type="entry name" value="Pyrv_Knase_brl"/>
</dbReference>
<dbReference type="EC" id="2.7.1.40" evidence="5 15"/>
<dbReference type="Pfam" id="PF00224">
    <property type="entry name" value="PK"/>
    <property type="match status" value="1"/>
</dbReference>
<evidence type="ECO:0000259" key="17">
    <source>
        <dbReference type="Pfam" id="PF00224"/>
    </source>
</evidence>
<dbReference type="InterPro" id="IPR015813">
    <property type="entry name" value="Pyrv/PenolPyrv_kinase-like_dom"/>
</dbReference>
<keyword evidence="20" id="KW-1185">Reference proteome</keyword>
<dbReference type="Pfam" id="PF02887">
    <property type="entry name" value="PK_C"/>
    <property type="match status" value="1"/>
</dbReference>
<evidence type="ECO:0000256" key="8">
    <source>
        <dbReference type="ARBA" id="ARBA00022723"/>
    </source>
</evidence>
<evidence type="ECO:0000256" key="16">
    <source>
        <dbReference type="RuleBase" id="RU000504"/>
    </source>
</evidence>
<evidence type="ECO:0000256" key="5">
    <source>
        <dbReference type="ARBA" id="ARBA00012142"/>
    </source>
</evidence>
<evidence type="ECO:0000313" key="19">
    <source>
        <dbReference type="EMBL" id="AJF05300.1"/>
    </source>
</evidence>
<dbReference type="GO" id="GO:0000287">
    <property type="term" value="F:magnesium ion binding"/>
    <property type="evidence" value="ECO:0007669"/>
    <property type="project" value="UniProtKB-UniRule"/>
</dbReference>
<dbReference type="Gene3D" id="3.40.1380.20">
    <property type="entry name" value="Pyruvate kinase, C-terminal domain"/>
    <property type="match status" value="1"/>
</dbReference>
<dbReference type="OrthoDB" id="9812123at2"/>
<dbReference type="SUPFAM" id="SSF52935">
    <property type="entry name" value="PK C-terminal domain-like"/>
    <property type="match status" value="1"/>
</dbReference>
<name>A0A0B5FMV2_9BACT</name>
<sequence length="482" mass="52163">MFRRTKIVATVGPASADKEQLRALMEAGADVFRLNFSHGSHADKAQWIKDIRELSVQRRQAVGILGDLQGPKIRAGLMAGGAMLLETGQQVVLTTRDVLGTDGVIPTTYEALPRDVIVGNRILLDDGLLELEVLRVEDEDVFCRVKVGGVLKDRKGINLPGVKVSAPALTEKDVADLDFCIEHELDYVALSFVRHPRDIWELKNRLFQVKADPLVIAKIEKPEAVENFADILEACDGIMVARGDLGVEMQPEKVPLIQKNIIRACNAAGKPVITATQMLESMVSNPRPTRAETSDVANAILDGTDAVMLSAETASGSYPVEAVSLMARVAEDVETDPALRKVVFHPISENRGYRHLPEAIGQAACQVASTLDAAGILAFTQTGSTAALVAKFRPNVSIYAVTPAQKVRRRLALYAGIRSLRVDIEGDTEAQIRSVEKAVLDAGVLKRGEVVVITMGSPVSAPGTTNLMKVHRLGTGDFYEVH</sequence>
<accession>A0A0B5FMV2</accession>
<organism evidence="19 20">
    <name type="scientific">Geoalkalibacter subterraneus</name>
    <dbReference type="NCBI Taxonomy" id="483547"/>
    <lineage>
        <taxon>Bacteria</taxon>
        <taxon>Pseudomonadati</taxon>
        <taxon>Thermodesulfobacteriota</taxon>
        <taxon>Desulfuromonadia</taxon>
        <taxon>Desulfuromonadales</taxon>
        <taxon>Geoalkalibacteraceae</taxon>
        <taxon>Geoalkalibacter</taxon>
    </lineage>
</organism>
<dbReference type="GO" id="GO:0005524">
    <property type="term" value="F:ATP binding"/>
    <property type="evidence" value="ECO:0007669"/>
    <property type="project" value="UniProtKB-KW"/>
</dbReference>
<dbReference type="EMBL" id="CP010311">
    <property type="protein sequence ID" value="AJF05300.1"/>
    <property type="molecule type" value="Genomic_DNA"/>
</dbReference>
<evidence type="ECO:0000256" key="7">
    <source>
        <dbReference type="ARBA" id="ARBA00022679"/>
    </source>
</evidence>
<evidence type="ECO:0000256" key="15">
    <source>
        <dbReference type="NCBIfam" id="TIGR01064"/>
    </source>
</evidence>
<dbReference type="KEGG" id="gsb:GSUB_00070"/>
<dbReference type="NCBIfam" id="TIGR01064">
    <property type="entry name" value="pyruv_kin"/>
    <property type="match status" value="1"/>
</dbReference>
<dbReference type="RefSeq" id="WP_040198541.1">
    <property type="nucleotide sequence ID" value="NZ_CP010311.1"/>
</dbReference>
<dbReference type="UniPathway" id="UPA00109">
    <property type="reaction ID" value="UER00188"/>
</dbReference>
<evidence type="ECO:0000256" key="9">
    <source>
        <dbReference type="ARBA" id="ARBA00022741"/>
    </source>
</evidence>
<evidence type="ECO:0000259" key="18">
    <source>
        <dbReference type="Pfam" id="PF02887"/>
    </source>
</evidence>
<dbReference type="STRING" id="483547.GSUB_00070"/>
<dbReference type="Gene3D" id="3.20.20.60">
    <property type="entry name" value="Phosphoenolpyruvate-binding domains"/>
    <property type="match status" value="1"/>
</dbReference>
<dbReference type="InterPro" id="IPR040442">
    <property type="entry name" value="Pyrv_kinase-like_dom_sf"/>
</dbReference>
<dbReference type="NCBIfam" id="NF004491">
    <property type="entry name" value="PRK05826.1"/>
    <property type="match status" value="1"/>
</dbReference>
<comment type="cofactor">
    <cofactor evidence="2">
        <name>K(+)</name>
        <dbReference type="ChEBI" id="CHEBI:29103"/>
    </cofactor>
</comment>
<dbReference type="PANTHER" id="PTHR11817">
    <property type="entry name" value="PYRUVATE KINASE"/>
    <property type="match status" value="1"/>
</dbReference>
<reference evidence="19 20" key="1">
    <citation type="journal article" date="2015" name="Genome Announc.">
        <title>Genomes of Geoalkalibacter ferrihydriticus Z-0531T and Geoalkalibacter subterraneus Red1T, Two Haloalkaliphilic Metal-Reducing Deltaproteobacteria.</title>
        <authorList>
            <person name="Badalamenti J.P."/>
            <person name="Krajmalnik-Brown R."/>
            <person name="Torres C.I."/>
            <person name="Bond D.R."/>
        </authorList>
    </citation>
    <scope>NUCLEOTIDE SEQUENCE [LARGE SCALE GENOMIC DNA]</scope>
    <source>
        <strain evidence="19 20">Red1</strain>
    </source>
</reference>
<evidence type="ECO:0000256" key="13">
    <source>
        <dbReference type="ARBA" id="ARBA00023152"/>
    </source>
</evidence>
<keyword evidence="11" id="KW-0067">ATP-binding</keyword>
<comment type="catalytic activity">
    <reaction evidence="16">
        <text>pyruvate + ATP = phosphoenolpyruvate + ADP + H(+)</text>
        <dbReference type="Rhea" id="RHEA:18157"/>
        <dbReference type="ChEBI" id="CHEBI:15361"/>
        <dbReference type="ChEBI" id="CHEBI:15378"/>
        <dbReference type="ChEBI" id="CHEBI:30616"/>
        <dbReference type="ChEBI" id="CHEBI:58702"/>
        <dbReference type="ChEBI" id="CHEBI:456216"/>
        <dbReference type="EC" id="2.7.1.40"/>
    </reaction>
</comment>
<dbReference type="Proteomes" id="UP000035036">
    <property type="component" value="Chromosome"/>
</dbReference>
<dbReference type="InterPro" id="IPR011037">
    <property type="entry name" value="Pyrv_Knase-like_insert_dom_sf"/>
</dbReference>
<dbReference type="AlphaFoldDB" id="A0A0B5FMV2"/>
<evidence type="ECO:0000256" key="10">
    <source>
        <dbReference type="ARBA" id="ARBA00022777"/>
    </source>
</evidence>
<dbReference type="InterPro" id="IPR015806">
    <property type="entry name" value="Pyrv_Knase_insert_dom_sf"/>
</dbReference>
<dbReference type="SUPFAM" id="SSF51621">
    <property type="entry name" value="Phosphoenolpyruvate/pyruvate domain"/>
    <property type="match status" value="1"/>
</dbReference>
<dbReference type="Gene3D" id="2.40.33.10">
    <property type="entry name" value="PK beta-barrel domain-like"/>
    <property type="match status" value="1"/>
</dbReference>
<dbReference type="PRINTS" id="PR01050">
    <property type="entry name" value="PYRUVTKNASE"/>
</dbReference>
<feature type="domain" description="Pyruvate kinase barrel" evidence="17">
    <location>
        <begin position="3"/>
        <end position="323"/>
    </location>
</feature>
<protein>
    <recommendedName>
        <fullName evidence="6 15">Pyruvate kinase</fullName>
        <ecNumber evidence="5 15">2.7.1.40</ecNumber>
    </recommendedName>
</protein>
<dbReference type="GO" id="GO:0016301">
    <property type="term" value="F:kinase activity"/>
    <property type="evidence" value="ECO:0007669"/>
    <property type="project" value="UniProtKB-KW"/>
</dbReference>
<evidence type="ECO:0000256" key="11">
    <source>
        <dbReference type="ARBA" id="ARBA00022840"/>
    </source>
</evidence>
<keyword evidence="7 16" id="KW-0808">Transferase</keyword>
<dbReference type="FunFam" id="3.20.20.60:FF:000025">
    <property type="entry name" value="Pyruvate kinase"/>
    <property type="match status" value="1"/>
</dbReference>
<dbReference type="GO" id="GO:0004743">
    <property type="term" value="F:pyruvate kinase activity"/>
    <property type="evidence" value="ECO:0007669"/>
    <property type="project" value="UniProtKB-UniRule"/>
</dbReference>
<evidence type="ECO:0000256" key="12">
    <source>
        <dbReference type="ARBA" id="ARBA00022842"/>
    </source>
</evidence>